<name>A0A5K7S3W7_9BACT</name>
<proteinExistence type="predicted"/>
<sequence length="53" mass="6031">MGNKEIERIPPDKAVELLKKDGIEVTEEQAKIILNFLYEMADIVVDQYLAKPA</sequence>
<dbReference type="Proteomes" id="UP001193389">
    <property type="component" value="Chromosome"/>
</dbReference>
<dbReference type="EMBL" id="AP018694">
    <property type="protein sequence ID" value="BBE16268.1"/>
    <property type="molecule type" value="Genomic_DNA"/>
</dbReference>
<dbReference type="RefSeq" id="WP_318349355.1">
    <property type="nucleotide sequence ID" value="NZ_AP018694.1"/>
</dbReference>
<reference evidence="1" key="1">
    <citation type="journal article" date="2020" name="Int. J. Syst. Evol. Microbiol.">
        <title>Aquipluma nitroreducens gen. nov. sp. nov., a novel facultatively anaerobic bacterium isolated from a freshwater lake.</title>
        <authorList>
            <person name="Watanabe M."/>
            <person name="Kojima H."/>
            <person name="Fukui M."/>
        </authorList>
    </citation>
    <scope>NUCLEOTIDE SEQUENCE</scope>
    <source>
        <strain evidence="1">MeG22</strain>
    </source>
</reference>
<protein>
    <submittedName>
        <fullName evidence="1">Uncharacterized protein</fullName>
    </submittedName>
</protein>
<gene>
    <name evidence="1" type="ORF">AQPE_0405</name>
</gene>
<organism evidence="1 2">
    <name type="scientific">Aquipluma nitroreducens</name>
    <dbReference type="NCBI Taxonomy" id="2010828"/>
    <lineage>
        <taxon>Bacteria</taxon>
        <taxon>Pseudomonadati</taxon>
        <taxon>Bacteroidota</taxon>
        <taxon>Bacteroidia</taxon>
        <taxon>Marinilabiliales</taxon>
        <taxon>Prolixibacteraceae</taxon>
        <taxon>Aquipluma</taxon>
    </lineage>
</organism>
<dbReference type="KEGG" id="anf:AQPE_0405"/>
<accession>A0A5K7S3W7</accession>
<evidence type="ECO:0000313" key="2">
    <source>
        <dbReference type="Proteomes" id="UP001193389"/>
    </source>
</evidence>
<dbReference type="AlphaFoldDB" id="A0A5K7S3W7"/>
<keyword evidence="2" id="KW-1185">Reference proteome</keyword>
<evidence type="ECO:0000313" key="1">
    <source>
        <dbReference type="EMBL" id="BBE16268.1"/>
    </source>
</evidence>